<dbReference type="PANTHER" id="PTHR47961:SF6">
    <property type="entry name" value="DNA-DIRECTED DNA POLYMERASE"/>
    <property type="match status" value="1"/>
</dbReference>
<dbReference type="Proteomes" id="UP000036923">
    <property type="component" value="Unassembled WGS sequence"/>
</dbReference>
<dbReference type="GO" id="GO:0004386">
    <property type="term" value="F:helicase activity"/>
    <property type="evidence" value="ECO:0007669"/>
    <property type="project" value="UniProtKB-KW"/>
</dbReference>
<dbReference type="InterPro" id="IPR027417">
    <property type="entry name" value="P-loop_NTPase"/>
</dbReference>
<protein>
    <submittedName>
        <fullName evidence="7">DEAD/DEAH box helicase domain protein</fullName>
    </submittedName>
</protein>
<dbReference type="SUPFAM" id="SSF52540">
    <property type="entry name" value="P-loop containing nucleoside triphosphate hydrolases"/>
    <property type="match status" value="1"/>
</dbReference>
<accession>A0A0L6JYL7</accession>
<evidence type="ECO:0000313" key="7">
    <source>
        <dbReference type="EMBL" id="KNY30557.1"/>
    </source>
</evidence>
<dbReference type="Gene3D" id="3.40.50.300">
    <property type="entry name" value="P-loop containing nucleotide triphosphate hydrolases"/>
    <property type="match status" value="2"/>
</dbReference>
<feature type="domain" description="Helicase ATP-binding" evidence="5">
    <location>
        <begin position="137"/>
        <end position="257"/>
    </location>
</feature>
<dbReference type="InterPro" id="IPR001650">
    <property type="entry name" value="Helicase_C-like"/>
</dbReference>
<organism evidence="7 8">
    <name type="scientific">Pseudobacteroides cellulosolvens ATCC 35603 = DSM 2933</name>
    <dbReference type="NCBI Taxonomy" id="398512"/>
    <lineage>
        <taxon>Bacteria</taxon>
        <taxon>Bacillati</taxon>
        <taxon>Bacillota</taxon>
        <taxon>Clostridia</taxon>
        <taxon>Eubacteriales</taxon>
        <taxon>Oscillospiraceae</taxon>
        <taxon>Pseudobacteroides</taxon>
    </lineage>
</organism>
<evidence type="ECO:0000256" key="3">
    <source>
        <dbReference type="ARBA" id="ARBA00022806"/>
    </source>
</evidence>
<sequence length="835" mass="97575">MPNDITIRKFKKDIRNTSFLELYKSLFLDNSARTWNSQEISVIFKLAIMLINYGDEITYKLGYRLILRYCNAVKDYSILYDFTIANDYIPISKFIETQYLNSYTKDDTFNSLILSAYKENFRKDDIYITKGQKHLIDFSNNTEGDFVIVAPTSYGKSDIIINMINKYINKKICIIVPTKALLSQTKKRVLSKINQINKFGKVIIHPDMYNGDDKFIAILTQERLLRLLQKNQDLSLDVVLVDEAHSLLESTSRSNLLAYVLIILKKRNINVDIRYFTPFLIDPDNLKIPYINSTKFKSIKTNESLKVENYYFVENNKVDTNIYLYDQFLDEFFLKQKIDLGTDVELVEHLSGNKNIIYLNKTKKLEYVASKISDIQGLIENDEINKICENIADYINKDYKLIKCLKKGVLYHHGVMPDLIRSYVENVFAKFDDVKYVVTSSTLLEGVNIPAERLFILDNRKGLSNLTESQFKNLVGRVCRFKDIFDKEKGSLQLLEPSIYIFKGEYTSNRANISDFIQKCAKEDRIIKDNKENLLLQNEDEIKNFSEEEKEDFIRVVECLENIEPNSVKGINSINYAKTRIGKLCYLNNITEFDIISNEDSLNDSLHNAALKTPFTTTDTLISAIVSIFLNENVEFKKRDENLLRLRHKDAQNFYSMMLSWRAEGSSYKMMISRFLGYWKKAEDKTIYVGRRWGEIKRNDDDFYELYVDISSKTKEEKINLAILRIKEEQDFVDNSLMKFIEVINDLGMIEKTFYEQIKYGSDDPYMIILLKNGFSIELAKYILEKEFNSYVNIDIKSETINIEPQIISRIKNMNINGILAFELEYHISTFKQGK</sequence>
<dbReference type="EMBL" id="LGTC01000001">
    <property type="protein sequence ID" value="KNY30557.1"/>
    <property type="molecule type" value="Genomic_DNA"/>
</dbReference>
<evidence type="ECO:0000256" key="2">
    <source>
        <dbReference type="ARBA" id="ARBA00022801"/>
    </source>
</evidence>
<dbReference type="InterPro" id="IPR011545">
    <property type="entry name" value="DEAD/DEAH_box_helicase_dom"/>
</dbReference>
<dbReference type="RefSeq" id="WP_036945729.1">
    <property type="nucleotide sequence ID" value="NZ_JQKC01000072.1"/>
</dbReference>
<keyword evidence="3 7" id="KW-0347">Helicase</keyword>
<keyword evidence="1" id="KW-0547">Nucleotide-binding</keyword>
<dbReference type="InterPro" id="IPR050474">
    <property type="entry name" value="Hel308_SKI2-like"/>
</dbReference>
<dbReference type="STRING" id="398512.Bccel_5837"/>
<keyword evidence="4" id="KW-0067">ATP-binding</keyword>
<dbReference type="AlphaFoldDB" id="A0A0L6JYL7"/>
<keyword evidence="8" id="KW-1185">Reference proteome</keyword>
<comment type="caution">
    <text evidence="7">The sequence shown here is derived from an EMBL/GenBank/DDBJ whole genome shotgun (WGS) entry which is preliminary data.</text>
</comment>
<dbReference type="SMART" id="SM00490">
    <property type="entry name" value="HELICc"/>
    <property type="match status" value="1"/>
</dbReference>
<evidence type="ECO:0000259" key="6">
    <source>
        <dbReference type="PROSITE" id="PS51194"/>
    </source>
</evidence>
<dbReference type="SMART" id="SM00487">
    <property type="entry name" value="DEXDc"/>
    <property type="match status" value="1"/>
</dbReference>
<evidence type="ECO:0000256" key="4">
    <source>
        <dbReference type="ARBA" id="ARBA00022840"/>
    </source>
</evidence>
<evidence type="ECO:0000313" key="8">
    <source>
        <dbReference type="Proteomes" id="UP000036923"/>
    </source>
</evidence>
<feature type="domain" description="Helicase C-terminal" evidence="6">
    <location>
        <begin position="364"/>
        <end position="535"/>
    </location>
</feature>
<dbReference type="GO" id="GO:0005524">
    <property type="term" value="F:ATP binding"/>
    <property type="evidence" value="ECO:0007669"/>
    <property type="project" value="UniProtKB-KW"/>
</dbReference>
<gene>
    <name evidence="7" type="ORF">Bccel_5837</name>
</gene>
<dbReference type="PATRIC" id="fig|398512.5.peg.6129"/>
<dbReference type="PANTHER" id="PTHR47961">
    <property type="entry name" value="DNA POLYMERASE THETA, PUTATIVE (AFU_ORTHOLOGUE AFUA_1G05260)-RELATED"/>
    <property type="match status" value="1"/>
</dbReference>
<dbReference type="OrthoDB" id="9815222at2"/>
<evidence type="ECO:0000256" key="1">
    <source>
        <dbReference type="ARBA" id="ARBA00022741"/>
    </source>
</evidence>
<dbReference type="GO" id="GO:0016787">
    <property type="term" value="F:hydrolase activity"/>
    <property type="evidence" value="ECO:0007669"/>
    <property type="project" value="UniProtKB-KW"/>
</dbReference>
<evidence type="ECO:0000259" key="5">
    <source>
        <dbReference type="PROSITE" id="PS51192"/>
    </source>
</evidence>
<dbReference type="eggNOG" id="COG1204">
    <property type="taxonomic scope" value="Bacteria"/>
</dbReference>
<name>A0A0L6JYL7_9FIRM</name>
<proteinExistence type="predicted"/>
<dbReference type="GO" id="GO:0003676">
    <property type="term" value="F:nucleic acid binding"/>
    <property type="evidence" value="ECO:0007669"/>
    <property type="project" value="InterPro"/>
</dbReference>
<dbReference type="PROSITE" id="PS51194">
    <property type="entry name" value="HELICASE_CTER"/>
    <property type="match status" value="1"/>
</dbReference>
<dbReference type="InterPro" id="IPR014001">
    <property type="entry name" value="Helicase_ATP-bd"/>
</dbReference>
<keyword evidence="2" id="KW-0378">Hydrolase</keyword>
<reference evidence="8" key="1">
    <citation type="submission" date="2015-07" db="EMBL/GenBank/DDBJ databases">
        <title>Near-Complete Genome Sequence of the Cellulolytic Bacterium Bacteroides (Pseudobacteroides) cellulosolvens ATCC 35603.</title>
        <authorList>
            <person name="Dassa B."/>
            <person name="Utturkar S.M."/>
            <person name="Klingeman D.M."/>
            <person name="Hurt R.A."/>
            <person name="Keller M."/>
            <person name="Xu J."/>
            <person name="Reddy Y.H.K."/>
            <person name="Borovok I."/>
            <person name="Grinberg I.R."/>
            <person name="Lamed R."/>
            <person name="Zhivin O."/>
            <person name="Bayer E.A."/>
            <person name="Brown S.D."/>
        </authorList>
    </citation>
    <scope>NUCLEOTIDE SEQUENCE [LARGE SCALE GENOMIC DNA]</scope>
    <source>
        <strain evidence="8">DSM 2933</strain>
    </source>
</reference>
<dbReference type="PROSITE" id="PS51192">
    <property type="entry name" value="HELICASE_ATP_BIND_1"/>
    <property type="match status" value="1"/>
</dbReference>
<dbReference type="Pfam" id="PF00270">
    <property type="entry name" value="DEAD"/>
    <property type="match status" value="1"/>
</dbReference>